<dbReference type="InterPro" id="IPR037165">
    <property type="entry name" value="AldOxase/xan_DH_Mopterin-bd_sf"/>
</dbReference>
<sequence>MTLNRRNFLKGTAITAGALVVGVTMTGCGRMPLPHRNAEDLQPSAYLQVTPDGRFILQLAKVEMGQGTLTGMATLVAEELNMPPSMIVVEHARYHPDFADPEFYAMITGGSSSLRTSFEPLREAGAMVSALLKQAAAQLHGIAATEVALIDGVLSSPKGTVPYAEAVSLARTLPRPESLTLRAPSEYRFIGKKMTRLDGEEKVTGAAQYGLDIQYPNTLTAVMVRCPHFGGSLESYDAQAALATKGVSQVLEIDGALAVVAKGYWAARQAANKIKVTWKAGPLEGVDSAALRAERHRLADSEPGKNVEERGSAELARGERFEQRYDVPLLAHATMEPPNALAVRTERGMEIWSGCQSQQFVQGMVADALGISEDQVILHNQLLGGGFGRKIVPDYIVEAAKIAQRSGAPIRLVWSREDDIRHDLYRPCATALMTATIDNGKVTSLQSKAVAPSIFGQFIPLMTQSFMPRWVPDATHSTIGGLAAPSDPSATEGLAKQPYQFDYQRADYVMQKRTAPLGYWRSVGHSQNAFFMESFIDELAHKVKKNPLDFRLGQLDEDSRYAKVLKLVADKADWGNPPAGQYQGIAVHESFRTVVAQVVNVSVEGKTIRVHKVVCAVDCGLAVNPDMVVAQMEGGIVFGLTAALKGEITLKDGAVEQSNFHDYQMLRLPESPDIEVYVLPAQDRPSGVGEPAVPPVAPALANAVFAATGQRLRELPLRLV</sequence>
<evidence type="ECO:0000259" key="2">
    <source>
        <dbReference type="SMART" id="SM01008"/>
    </source>
</evidence>
<dbReference type="EMBL" id="JAAWWK010000002">
    <property type="protein sequence ID" value="NKI17252.1"/>
    <property type="molecule type" value="Genomic_DNA"/>
</dbReference>
<dbReference type="InterPro" id="IPR052516">
    <property type="entry name" value="N-heterocyclic_Hydroxylase"/>
</dbReference>
<dbReference type="InterPro" id="IPR008274">
    <property type="entry name" value="AldOxase/xan_DH_MoCoBD1"/>
</dbReference>
<comment type="caution">
    <text evidence="3">The sequence shown here is derived from an EMBL/GenBank/DDBJ whole genome shotgun (WGS) entry which is preliminary data.</text>
</comment>
<dbReference type="InterPro" id="IPR019546">
    <property type="entry name" value="TAT_signal_bac_arc"/>
</dbReference>
<dbReference type="NCBIfam" id="TIGR01409">
    <property type="entry name" value="TAT_signal_seq"/>
    <property type="match status" value="1"/>
</dbReference>
<dbReference type="Pfam" id="PF02738">
    <property type="entry name" value="MoCoBD_1"/>
    <property type="match status" value="1"/>
</dbReference>
<organism evidence="3 4">
    <name type="scientific">Spongiibacter thalassae</name>
    <dbReference type="NCBI Taxonomy" id="2721624"/>
    <lineage>
        <taxon>Bacteria</taxon>
        <taxon>Pseudomonadati</taxon>
        <taxon>Pseudomonadota</taxon>
        <taxon>Gammaproteobacteria</taxon>
        <taxon>Cellvibrionales</taxon>
        <taxon>Spongiibacteraceae</taxon>
        <taxon>Spongiibacter</taxon>
    </lineage>
</organism>
<keyword evidence="1" id="KW-0732">Signal</keyword>
<dbReference type="InterPro" id="IPR046867">
    <property type="entry name" value="AldOxase/xan_DH_MoCoBD2"/>
</dbReference>
<dbReference type="Gene3D" id="3.90.1170.50">
    <property type="entry name" value="Aldehyde oxidase/xanthine dehydrogenase, a/b hammerhead"/>
    <property type="match status" value="1"/>
</dbReference>
<keyword evidence="4" id="KW-1185">Reference proteome</keyword>
<evidence type="ECO:0000256" key="1">
    <source>
        <dbReference type="ARBA" id="ARBA00022729"/>
    </source>
</evidence>
<evidence type="ECO:0000313" key="3">
    <source>
        <dbReference type="EMBL" id="NKI17252.1"/>
    </source>
</evidence>
<proteinExistence type="predicted"/>
<dbReference type="PIRSF" id="PIRSF036389">
    <property type="entry name" value="IOR_B"/>
    <property type="match status" value="1"/>
</dbReference>
<dbReference type="InterPro" id="IPR012368">
    <property type="entry name" value="OxRdtase_Mopterin-bd_su_IorB"/>
</dbReference>
<dbReference type="SUPFAM" id="SSF56003">
    <property type="entry name" value="Molybdenum cofactor-binding domain"/>
    <property type="match status" value="2"/>
</dbReference>
<dbReference type="SMART" id="SM01008">
    <property type="entry name" value="Ald_Xan_dh_C"/>
    <property type="match status" value="1"/>
</dbReference>
<gene>
    <name evidence="3" type="ORF">HCU74_07445</name>
</gene>
<accession>A0ABX1GDJ5</accession>
<dbReference type="PROSITE" id="PS51257">
    <property type="entry name" value="PROKAR_LIPOPROTEIN"/>
    <property type="match status" value="1"/>
</dbReference>
<reference evidence="3 4" key="1">
    <citation type="submission" date="2020-04" db="EMBL/GenBank/DDBJ databases">
        <authorList>
            <person name="Yoon J."/>
        </authorList>
    </citation>
    <scope>NUCLEOTIDE SEQUENCE [LARGE SCALE GENOMIC DNA]</scope>
    <source>
        <strain evidence="3 4">KMU-166</strain>
    </source>
</reference>
<evidence type="ECO:0000313" key="4">
    <source>
        <dbReference type="Proteomes" id="UP000765845"/>
    </source>
</evidence>
<dbReference type="RefSeq" id="WP_168449764.1">
    <property type="nucleotide sequence ID" value="NZ_JAAWWK010000002.1"/>
</dbReference>
<dbReference type="Gene3D" id="3.30.365.10">
    <property type="entry name" value="Aldehyde oxidase/xanthine dehydrogenase, molybdopterin binding domain"/>
    <property type="match status" value="4"/>
</dbReference>
<dbReference type="InterPro" id="IPR006311">
    <property type="entry name" value="TAT_signal"/>
</dbReference>
<dbReference type="InterPro" id="IPR000674">
    <property type="entry name" value="Ald_Oxase/Xan_DH_a/b"/>
</dbReference>
<feature type="domain" description="Aldehyde oxidase/xanthine dehydrogenase a/b hammerhead" evidence="2">
    <location>
        <begin position="204"/>
        <end position="282"/>
    </location>
</feature>
<protein>
    <submittedName>
        <fullName evidence="3">Xanthine dehydrogenase family protein molybdopterin-binding subunit</fullName>
    </submittedName>
</protein>
<dbReference type="PANTHER" id="PTHR47495:SF2">
    <property type="entry name" value="ALDEHYDE DEHYDROGENASE"/>
    <property type="match status" value="1"/>
</dbReference>
<dbReference type="PROSITE" id="PS51318">
    <property type="entry name" value="TAT"/>
    <property type="match status" value="1"/>
</dbReference>
<name>A0ABX1GDJ5_9GAMM</name>
<dbReference type="Proteomes" id="UP000765845">
    <property type="component" value="Unassembled WGS sequence"/>
</dbReference>
<dbReference type="PANTHER" id="PTHR47495">
    <property type="entry name" value="ALDEHYDE DEHYDROGENASE"/>
    <property type="match status" value="1"/>
</dbReference>
<dbReference type="Pfam" id="PF20256">
    <property type="entry name" value="MoCoBD_2"/>
    <property type="match status" value="2"/>
</dbReference>